<dbReference type="EMBL" id="KV003152">
    <property type="protein sequence ID" value="KZV37193.1"/>
    <property type="molecule type" value="Genomic_DNA"/>
</dbReference>
<proteinExistence type="predicted"/>
<sequence>MSEIGMSGPMNLCSCYYELMDPCVYDMVKWQHRGVRDPEIEHAGSLGSLGLNGASDDPVDFIPPDGEDL</sequence>
<keyword evidence="3" id="KW-1185">Reference proteome</keyword>
<accession>A0A2Z7BRG3</accession>
<reference evidence="2 3" key="1">
    <citation type="journal article" date="2015" name="Proc. Natl. Acad. Sci. U.S.A.">
        <title>The resurrection genome of Boea hygrometrica: A blueprint for survival of dehydration.</title>
        <authorList>
            <person name="Xiao L."/>
            <person name="Yang G."/>
            <person name="Zhang L."/>
            <person name="Yang X."/>
            <person name="Zhao S."/>
            <person name="Ji Z."/>
            <person name="Zhou Q."/>
            <person name="Hu M."/>
            <person name="Wang Y."/>
            <person name="Chen M."/>
            <person name="Xu Y."/>
            <person name="Jin H."/>
            <person name="Xiao X."/>
            <person name="Hu G."/>
            <person name="Bao F."/>
            <person name="Hu Y."/>
            <person name="Wan P."/>
            <person name="Li L."/>
            <person name="Deng X."/>
            <person name="Kuang T."/>
            <person name="Xiang C."/>
            <person name="Zhu J.K."/>
            <person name="Oliver M.J."/>
            <person name="He Y."/>
        </authorList>
    </citation>
    <scope>NUCLEOTIDE SEQUENCE [LARGE SCALE GENOMIC DNA]</scope>
    <source>
        <strain evidence="3">cv. XS01</strain>
    </source>
</reference>
<evidence type="ECO:0000313" key="3">
    <source>
        <dbReference type="Proteomes" id="UP000250235"/>
    </source>
</evidence>
<organism evidence="2 3">
    <name type="scientific">Dorcoceras hygrometricum</name>
    <dbReference type="NCBI Taxonomy" id="472368"/>
    <lineage>
        <taxon>Eukaryota</taxon>
        <taxon>Viridiplantae</taxon>
        <taxon>Streptophyta</taxon>
        <taxon>Embryophyta</taxon>
        <taxon>Tracheophyta</taxon>
        <taxon>Spermatophyta</taxon>
        <taxon>Magnoliopsida</taxon>
        <taxon>eudicotyledons</taxon>
        <taxon>Gunneridae</taxon>
        <taxon>Pentapetalae</taxon>
        <taxon>asterids</taxon>
        <taxon>lamiids</taxon>
        <taxon>Lamiales</taxon>
        <taxon>Gesneriaceae</taxon>
        <taxon>Didymocarpoideae</taxon>
        <taxon>Trichosporeae</taxon>
        <taxon>Loxocarpinae</taxon>
        <taxon>Dorcoceras</taxon>
    </lineage>
</organism>
<gene>
    <name evidence="2" type="ORF">F511_15113</name>
</gene>
<protein>
    <submittedName>
        <fullName evidence="2">Uncharacterized protein</fullName>
    </submittedName>
</protein>
<evidence type="ECO:0000256" key="1">
    <source>
        <dbReference type="SAM" id="MobiDB-lite"/>
    </source>
</evidence>
<name>A0A2Z7BRG3_9LAMI</name>
<dbReference type="AlphaFoldDB" id="A0A2Z7BRG3"/>
<evidence type="ECO:0000313" key="2">
    <source>
        <dbReference type="EMBL" id="KZV37193.1"/>
    </source>
</evidence>
<dbReference type="Proteomes" id="UP000250235">
    <property type="component" value="Unassembled WGS sequence"/>
</dbReference>
<feature type="region of interest" description="Disordered" evidence="1">
    <location>
        <begin position="47"/>
        <end position="69"/>
    </location>
</feature>